<evidence type="ECO:0000256" key="1">
    <source>
        <dbReference type="ARBA" id="ARBA00022801"/>
    </source>
</evidence>
<dbReference type="PRINTS" id="PR00412">
    <property type="entry name" value="EPOXHYDRLASE"/>
</dbReference>
<dbReference type="Gene3D" id="3.40.50.1820">
    <property type="entry name" value="alpha/beta hydrolase"/>
    <property type="match status" value="1"/>
</dbReference>
<dbReference type="Pfam" id="PF00561">
    <property type="entry name" value="Abhydrolase_1"/>
    <property type="match status" value="1"/>
</dbReference>
<proteinExistence type="inferred from homology"/>
<dbReference type="PANTHER" id="PTHR43329">
    <property type="entry name" value="EPOXIDE HYDROLASE"/>
    <property type="match status" value="1"/>
</dbReference>
<feature type="domain" description="AB hydrolase-1" evidence="3">
    <location>
        <begin position="32"/>
        <end position="332"/>
    </location>
</feature>
<sequence length="354" mass="39406">MAFSPTLTEHTFTHADNKHTTFYWSAGPPSGPLLIFVHGWPANGETWKPQLLALAALGFRTIAPDCRGYGRSSAPPVGKGSVRGYALEQHVGDLRALLAHLDRDRAVWVGHDWGAALVWGLAAHHPEACVGVITMVVPYRTLDVGLRKSLHLVNRELYPPDKLPYAQFGYQAFHEQQPERAARLLEADVAGSVKWVYAPGDPAEFGKQSFAAFILESNGWFGEGVESAPEVKLENTVLAHDKGLFERLVEGIERNGFEGPNAYYLNHDVNEVYSEKVPNGGYLDFPVLFVEAKWDTIADTAISRMTEPMKKYVKNLTQVSIDSGHWVGLEKPEEVNLAMIEWLRTNLPSYYPSH</sequence>
<dbReference type="Proteomes" id="UP001521116">
    <property type="component" value="Unassembled WGS sequence"/>
</dbReference>
<dbReference type="InterPro" id="IPR000639">
    <property type="entry name" value="Epox_hydrolase-like"/>
</dbReference>
<dbReference type="SUPFAM" id="SSF53474">
    <property type="entry name" value="alpha/beta-Hydrolases"/>
    <property type="match status" value="1"/>
</dbReference>
<gene>
    <name evidence="4" type="ORF">SLS56_012137</name>
</gene>
<protein>
    <recommendedName>
        <fullName evidence="3">AB hydrolase-1 domain-containing protein</fullName>
    </recommendedName>
</protein>
<accession>A0ABR3S9Q3</accession>
<organism evidence="4 5">
    <name type="scientific">Neofusicoccum ribis</name>
    <dbReference type="NCBI Taxonomy" id="45134"/>
    <lineage>
        <taxon>Eukaryota</taxon>
        <taxon>Fungi</taxon>
        <taxon>Dikarya</taxon>
        <taxon>Ascomycota</taxon>
        <taxon>Pezizomycotina</taxon>
        <taxon>Dothideomycetes</taxon>
        <taxon>Dothideomycetes incertae sedis</taxon>
        <taxon>Botryosphaeriales</taxon>
        <taxon>Botryosphaeriaceae</taxon>
        <taxon>Neofusicoccum</taxon>
    </lineage>
</organism>
<dbReference type="InterPro" id="IPR000073">
    <property type="entry name" value="AB_hydrolase_1"/>
</dbReference>
<keyword evidence="5" id="KW-1185">Reference proteome</keyword>
<dbReference type="EMBL" id="JAJVDC020000400">
    <property type="protein sequence ID" value="KAL1614320.1"/>
    <property type="molecule type" value="Genomic_DNA"/>
</dbReference>
<evidence type="ECO:0000259" key="3">
    <source>
        <dbReference type="Pfam" id="PF00561"/>
    </source>
</evidence>
<evidence type="ECO:0000256" key="2">
    <source>
        <dbReference type="ARBA" id="ARBA00038334"/>
    </source>
</evidence>
<name>A0ABR3S9Q3_9PEZI</name>
<comment type="caution">
    <text evidence="4">The sequence shown here is derived from an EMBL/GenBank/DDBJ whole genome shotgun (WGS) entry which is preliminary data.</text>
</comment>
<dbReference type="InterPro" id="IPR029058">
    <property type="entry name" value="AB_hydrolase_fold"/>
</dbReference>
<dbReference type="PRINTS" id="PR00111">
    <property type="entry name" value="ABHYDROLASE"/>
</dbReference>
<reference evidence="4 5" key="1">
    <citation type="submission" date="2024-02" db="EMBL/GenBank/DDBJ databases">
        <title>De novo assembly and annotation of 12 fungi associated with fruit tree decline syndrome in Ontario, Canada.</title>
        <authorList>
            <person name="Sulman M."/>
            <person name="Ellouze W."/>
            <person name="Ilyukhin E."/>
        </authorList>
    </citation>
    <scope>NUCLEOTIDE SEQUENCE [LARGE SCALE GENOMIC DNA]</scope>
    <source>
        <strain evidence="4 5">M1-105</strain>
    </source>
</reference>
<comment type="similarity">
    <text evidence="2">Belongs to the AB hydrolase superfamily. Epoxide hydrolase family.</text>
</comment>
<evidence type="ECO:0000313" key="4">
    <source>
        <dbReference type="EMBL" id="KAL1614320.1"/>
    </source>
</evidence>
<keyword evidence="1" id="KW-0378">Hydrolase</keyword>
<evidence type="ECO:0000313" key="5">
    <source>
        <dbReference type="Proteomes" id="UP001521116"/>
    </source>
</evidence>